<accession>A0A2X4TSR1</accession>
<evidence type="ECO:0000313" key="2">
    <source>
        <dbReference type="Proteomes" id="UP000249091"/>
    </source>
</evidence>
<name>A0A2X4TSR1_9NOCA</name>
<proteinExistence type="predicted"/>
<sequence>MTDSAAPEDALMEAALEVLRMNGPLATEELADHLEEEGLGSADTLVRDLEDLPPHPLVLSLPDGRFAALDALFEGRIFTHRLSADEIARDLIAVDDVEPLLLLISDEDDFELVAVDEQHDRLAERGVTDDDPLPPEVLLFPRGTFAGRTPGDLVALTAGSGRLSLVRVDDDPTPVPLLLDVLGRRSAEGDAASLDDELLQLLADTPSAFTEPAPPLTEAIAAAGLERSGDLVAPEGFDFEGYISRTMFDDYADQLGIPVDAVPGVALFASLVDAIDSGDDEDLEERFAQGKSGLFAVLSDPEIAEIVLDELIGEDFAPTSIEEAALWLLDHAPRRTVAAAYWFAARGAEADGRIEEAERLYERSADEGGAFDLALFDLARYASDRGDAVRGMSLLGRIPGGDEHPLYDVLQRFQPVERPGLGRNDRCWCGSGRKYKVCHLGKADHPIEERAEWLYLKATMHALDPAWADERVALAEARSGYGDDDAVADAVNDPLVDDVLLHEAGAFADFLERRGVLLPEDEAELARLWSGVARSVFEVRDVRAGEGLTLRDVRSDTVSDVGSPTITGDLPVGTLLCARVLPAGDLNLMPGGAEVVTAEQREVLLELLGGEQVDPVDLVEALTSADAADFFASIDE</sequence>
<dbReference type="SUPFAM" id="SSF103642">
    <property type="entry name" value="Sec-C motif"/>
    <property type="match status" value="1"/>
</dbReference>
<keyword evidence="2" id="KW-1185">Reference proteome</keyword>
<dbReference type="STRING" id="1219011.GCA_001895045_01817"/>
<gene>
    <name evidence="1" type="ORF">NCTC10994_01580</name>
</gene>
<organism evidence="1 2">
    <name type="scientific">Rhodococcus coprophilus</name>
    <dbReference type="NCBI Taxonomy" id="38310"/>
    <lineage>
        <taxon>Bacteria</taxon>
        <taxon>Bacillati</taxon>
        <taxon>Actinomycetota</taxon>
        <taxon>Actinomycetes</taxon>
        <taxon>Mycobacteriales</taxon>
        <taxon>Nocardiaceae</taxon>
        <taxon>Rhodococcus</taxon>
    </lineage>
</organism>
<dbReference type="AlphaFoldDB" id="A0A2X4TSR1"/>
<dbReference type="Proteomes" id="UP000249091">
    <property type="component" value="Chromosome 1"/>
</dbReference>
<dbReference type="EMBL" id="LS483468">
    <property type="protein sequence ID" value="SQI30426.1"/>
    <property type="molecule type" value="Genomic_DNA"/>
</dbReference>
<dbReference type="InterPro" id="IPR004027">
    <property type="entry name" value="SEC_C_motif"/>
</dbReference>
<dbReference type="Pfam" id="PF02810">
    <property type="entry name" value="SEC-C"/>
    <property type="match status" value="1"/>
</dbReference>
<reference evidence="1 2" key="1">
    <citation type="submission" date="2018-06" db="EMBL/GenBank/DDBJ databases">
        <authorList>
            <consortium name="Pathogen Informatics"/>
            <person name="Doyle S."/>
        </authorList>
    </citation>
    <scope>NUCLEOTIDE SEQUENCE [LARGE SCALE GENOMIC DNA]</scope>
    <source>
        <strain evidence="1 2">NCTC10994</strain>
    </source>
</reference>
<dbReference type="Gene3D" id="3.10.450.50">
    <property type="match status" value="1"/>
</dbReference>
<evidence type="ECO:0000313" key="1">
    <source>
        <dbReference type="EMBL" id="SQI30426.1"/>
    </source>
</evidence>
<dbReference type="KEGG" id="rcr:NCTC10994_01580"/>
<dbReference type="RefSeq" id="WP_231922985.1">
    <property type="nucleotide sequence ID" value="NZ_JAFBBL010000001.1"/>
</dbReference>
<protein>
    <submittedName>
        <fullName evidence="1">SEC-C motif</fullName>
    </submittedName>
</protein>